<proteinExistence type="predicted"/>
<dbReference type="CDD" id="cd02440">
    <property type="entry name" value="AdoMet_MTases"/>
    <property type="match status" value="1"/>
</dbReference>
<dbReference type="Proteomes" id="UP000515135">
    <property type="component" value="Unplaced"/>
</dbReference>
<dbReference type="Pfam" id="PF13649">
    <property type="entry name" value="Methyltransf_25"/>
    <property type="match status" value="1"/>
</dbReference>
<dbReference type="SUPFAM" id="SSF53335">
    <property type="entry name" value="S-adenosyl-L-methionine-dependent methyltransferases"/>
    <property type="match status" value="1"/>
</dbReference>
<dbReference type="KEGG" id="bbel:109477849"/>
<dbReference type="PANTHER" id="PTHR43464">
    <property type="entry name" value="METHYLTRANSFERASE"/>
    <property type="match status" value="1"/>
</dbReference>
<organism evidence="2 3">
    <name type="scientific">Branchiostoma belcheri</name>
    <name type="common">Amphioxus</name>
    <dbReference type="NCBI Taxonomy" id="7741"/>
    <lineage>
        <taxon>Eukaryota</taxon>
        <taxon>Metazoa</taxon>
        <taxon>Chordata</taxon>
        <taxon>Cephalochordata</taxon>
        <taxon>Leptocardii</taxon>
        <taxon>Amphioxiformes</taxon>
        <taxon>Branchiostomatidae</taxon>
        <taxon>Branchiostoma</taxon>
    </lineage>
</organism>
<dbReference type="InterPro" id="IPR029063">
    <property type="entry name" value="SAM-dependent_MTases_sf"/>
</dbReference>
<dbReference type="AlphaFoldDB" id="A0A6P4ZLC8"/>
<reference evidence="3" key="1">
    <citation type="submission" date="2025-08" db="UniProtKB">
        <authorList>
            <consortium name="RefSeq"/>
        </authorList>
    </citation>
    <scope>IDENTIFICATION</scope>
    <source>
        <tissue evidence="3">Gonad</tissue>
    </source>
</reference>
<dbReference type="Gene3D" id="3.40.50.150">
    <property type="entry name" value="Vaccinia Virus protein VP39"/>
    <property type="match status" value="1"/>
</dbReference>
<dbReference type="GeneID" id="109477849"/>
<keyword evidence="2" id="KW-1185">Reference proteome</keyword>
<dbReference type="PANTHER" id="PTHR43464:SF23">
    <property type="entry name" value="JUVENILE HORMONE ACID O-METHYLTRANSFERASE"/>
    <property type="match status" value="1"/>
</dbReference>
<evidence type="ECO:0000259" key="1">
    <source>
        <dbReference type="Pfam" id="PF13649"/>
    </source>
</evidence>
<gene>
    <name evidence="3" type="primary">LOC109477849</name>
</gene>
<dbReference type="GO" id="GO:0010420">
    <property type="term" value="F:polyprenyldihydroxybenzoate methyltransferase activity"/>
    <property type="evidence" value="ECO:0007669"/>
    <property type="project" value="TreeGrafter"/>
</dbReference>
<dbReference type="RefSeq" id="XP_019634834.1">
    <property type="nucleotide sequence ID" value="XM_019779275.1"/>
</dbReference>
<accession>A0A6P4ZLC8</accession>
<protein>
    <submittedName>
        <fullName evidence="3">Juvenile hormone acid O-methyltransferase-like isoform X1</fullName>
    </submittedName>
</protein>
<name>A0A6P4ZLC8_BRABE</name>
<dbReference type="OrthoDB" id="8300214at2759"/>
<evidence type="ECO:0000313" key="3">
    <source>
        <dbReference type="RefSeq" id="XP_019634834.1"/>
    </source>
</evidence>
<dbReference type="InterPro" id="IPR041698">
    <property type="entry name" value="Methyltransf_25"/>
</dbReference>
<evidence type="ECO:0000313" key="2">
    <source>
        <dbReference type="Proteomes" id="UP000515135"/>
    </source>
</evidence>
<sequence length="267" mass="30423">MDTTKPENYSTNHSFQHNLGIELQQKHMRWEEGDTVLDAGCGTGEICKYISQQPGVASVVGFDVSPDFISFASQHNSSANMRYHVSDVSDASTIKPEWQAAFSKVVSHAVLHWVQDKVAALKVLHSCLKPGGEMLLWFCASNESKFCQIVLDMATHHKWKTYLNDFEPNLFPWPSSDFVNGGHSSYFLEECGFEVLSCYSKSYQQPFGSKEKWRKAISTLLRHLSYIPQDRHEEFLDDVEKMSRDINFVSDDYKAIGKCQVVHARKL</sequence>
<feature type="domain" description="Methyltransferase" evidence="1">
    <location>
        <begin position="36"/>
        <end position="132"/>
    </location>
</feature>